<evidence type="ECO:0000259" key="8">
    <source>
        <dbReference type="PROSITE" id="PS50011"/>
    </source>
</evidence>
<dbReference type="SUPFAM" id="SSF56112">
    <property type="entry name" value="Protein kinase-like (PK-like)"/>
    <property type="match status" value="1"/>
</dbReference>
<sequence length="323" mass="37153">MEINKLLNNRYHILKIIGSGGMAKVYEAQDKYLNRQVALKVINPISPLDDLIKERFLQEIRAVSRVRHPNVILVYDVFIDKKDWCLVFELLEGKTLKEYLSNYSVLSVNEVIVIMKEILKGVNACHAVNIIHRDLKPENIILTSNGAIKVLDFGIAVIDDYEVKKHANQVVGTMKYIAPEVVKFQKPTIQSDIYALGIILYELLVGKPPFFHKNPQILAAKHIKEPMPLIHEINKNIPQSLENIILKATAKDINDRYRTISELSNDLYCCLKMENKNNMLFKKNYLNSQKLKKPFYLKKEFLSSLILIILLLIGVIISILILY</sequence>
<keyword evidence="7" id="KW-0472">Membrane</keyword>
<evidence type="ECO:0000256" key="5">
    <source>
        <dbReference type="ARBA" id="ARBA00022840"/>
    </source>
</evidence>
<evidence type="ECO:0000256" key="4">
    <source>
        <dbReference type="ARBA" id="ARBA00022777"/>
    </source>
</evidence>
<keyword evidence="3 6" id="KW-0547">Nucleotide-binding</keyword>
<dbReference type="CDD" id="cd14014">
    <property type="entry name" value="STKc_PknB_like"/>
    <property type="match status" value="1"/>
</dbReference>
<dbReference type="InterPro" id="IPR011009">
    <property type="entry name" value="Kinase-like_dom_sf"/>
</dbReference>
<dbReference type="SMART" id="SM00220">
    <property type="entry name" value="S_TKc"/>
    <property type="match status" value="1"/>
</dbReference>
<keyword evidence="7" id="KW-0812">Transmembrane</keyword>
<evidence type="ECO:0000256" key="2">
    <source>
        <dbReference type="ARBA" id="ARBA00022679"/>
    </source>
</evidence>
<gene>
    <name evidence="9" type="ORF">SHM_11940</name>
</gene>
<organism evidence="9 10">
    <name type="scientific">Spiroplasma ixodetis</name>
    <dbReference type="NCBI Taxonomy" id="2141"/>
    <lineage>
        <taxon>Bacteria</taxon>
        <taxon>Bacillati</taxon>
        <taxon>Mycoplasmatota</taxon>
        <taxon>Mollicutes</taxon>
        <taxon>Entomoplasmatales</taxon>
        <taxon>Spiroplasmataceae</taxon>
        <taxon>Spiroplasma</taxon>
    </lineage>
</organism>
<keyword evidence="5 6" id="KW-0067">ATP-binding</keyword>
<evidence type="ECO:0000313" key="9">
    <source>
        <dbReference type="EMBL" id="BDT03548.1"/>
    </source>
</evidence>
<feature type="transmembrane region" description="Helical" evidence="7">
    <location>
        <begin position="301"/>
        <end position="322"/>
    </location>
</feature>
<keyword evidence="10" id="KW-1185">Reference proteome</keyword>
<keyword evidence="1" id="KW-0723">Serine/threonine-protein kinase</keyword>
<dbReference type="PROSITE" id="PS00107">
    <property type="entry name" value="PROTEIN_KINASE_ATP"/>
    <property type="match status" value="1"/>
</dbReference>
<dbReference type="InterPro" id="IPR008271">
    <property type="entry name" value="Ser/Thr_kinase_AS"/>
</dbReference>
<dbReference type="PROSITE" id="PS50011">
    <property type="entry name" value="PROTEIN_KINASE_DOM"/>
    <property type="match status" value="1"/>
</dbReference>
<accession>A0ABM8BUL8</accession>
<dbReference type="Proteomes" id="UP001163387">
    <property type="component" value="Chromosome"/>
</dbReference>
<proteinExistence type="predicted"/>
<dbReference type="Gene3D" id="1.10.510.10">
    <property type="entry name" value="Transferase(Phosphotransferase) domain 1"/>
    <property type="match status" value="1"/>
</dbReference>
<dbReference type="RefSeq" id="WP_281749494.1">
    <property type="nucleotide sequence ID" value="NZ_AP026933.1"/>
</dbReference>
<dbReference type="PANTHER" id="PTHR24345">
    <property type="entry name" value="SERINE/THREONINE-PROTEIN KINASE PLK"/>
    <property type="match status" value="1"/>
</dbReference>
<dbReference type="InterPro" id="IPR017441">
    <property type="entry name" value="Protein_kinase_ATP_BS"/>
</dbReference>
<evidence type="ECO:0000256" key="3">
    <source>
        <dbReference type="ARBA" id="ARBA00022741"/>
    </source>
</evidence>
<evidence type="ECO:0000256" key="7">
    <source>
        <dbReference type="SAM" id="Phobius"/>
    </source>
</evidence>
<evidence type="ECO:0000256" key="6">
    <source>
        <dbReference type="PROSITE-ProRule" id="PRU10141"/>
    </source>
</evidence>
<feature type="binding site" evidence="6">
    <location>
        <position position="40"/>
    </location>
    <ligand>
        <name>ATP</name>
        <dbReference type="ChEBI" id="CHEBI:30616"/>
    </ligand>
</feature>
<dbReference type="Gene3D" id="3.30.200.20">
    <property type="entry name" value="Phosphorylase Kinase, domain 1"/>
    <property type="match status" value="1"/>
</dbReference>
<evidence type="ECO:0000256" key="1">
    <source>
        <dbReference type="ARBA" id="ARBA00022527"/>
    </source>
</evidence>
<keyword evidence="7" id="KW-1133">Transmembrane helix</keyword>
<dbReference type="EMBL" id="AP026933">
    <property type="protein sequence ID" value="BDT03548.1"/>
    <property type="molecule type" value="Genomic_DNA"/>
</dbReference>
<dbReference type="PANTHER" id="PTHR24345:SF0">
    <property type="entry name" value="CELL CYCLE SERINE_THREONINE-PROTEIN KINASE CDC5_MSD2"/>
    <property type="match status" value="1"/>
</dbReference>
<dbReference type="PROSITE" id="PS00108">
    <property type="entry name" value="PROTEIN_KINASE_ST"/>
    <property type="match status" value="1"/>
</dbReference>
<keyword evidence="2" id="KW-0808">Transferase</keyword>
<dbReference type="InterPro" id="IPR000719">
    <property type="entry name" value="Prot_kinase_dom"/>
</dbReference>
<feature type="domain" description="Protein kinase" evidence="8">
    <location>
        <begin position="11"/>
        <end position="268"/>
    </location>
</feature>
<evidence type="ECO:0000313" key="10">
    <source>
        <dbReference type="Proteomes" id="UP001163387"/>
    </source>
</evidence>
<name>A0ABM8BUL8_9MOLU</name>
<reference evidence="9 10" key="1">
    <citation type="journal article" date="2022" name="Front. Microbiol.">
        <title>Male-killing mechanisms vary between Spiroplasma species.</title>
        <authorList>
            <person name="Arai H."/>
            <person name="Inoue M."/>
            <person name="Kageyama D."/>
        </authorList>
    </citation>
    <scope>NUCLEOTIDE SEQUENCE [LARGE SCALE GENOMIC DNA]</scope>
    <source>
        <strain evidence="10">sHm</strain>
    </source>
</reference>
<dbReference type="Pfam" id="PF00069">
    <property type="entry name" value="Pkinase"/>
    <property type="match status" value="1"/>
</dbReference>
<protein>
    <recommendedName>
        <fullName evidence="8">Protein kinase domain-containing protein</fullName>
    </recommendedName>
</protein>
<keyword evidence="4" id="KW-0418">Kinase</keyword>